<evidence type="ECO:0000256" key="4">
    <source>
        <dbReference type="ARBA" id="ARBA00022741"/>
    </source>
</evidence>
<name>A0A106C102_SHEFR</name>
<keyword evidence="6" id="KW-1278">Translocase</keyword>
<keyword evidence="5 9" id="KW-0067">ATP-binding</keyword>
<accession>A0A106C102</accession>
<proteinExistence type="predicted"/>
<dbReference type="InterPro" id="IPR003439">
    <property type="entry name" value="ABC_transporter-like_ATP-bd"/>
</dbReference>
<evidence type="ECO:0000259" key="8">
    <source>
        <dbReference type="PROSITE" id="PS50893"/>
    </source>
</evidence>
<keyword evidence="7" id="KW-0472">Membrane</keyword>
<feature type="domain" description="ABC transporter" evidence="8">
    <location>
        <begin position="2"/>
        <end position="218"/>
    </location>
</feature>
<evidence type="ECO:0000256" key="6">
    <source>
        <dbReference type="ARBA" id="ARBA00022967"/>
    </source>
</evidence>
<dbReference type="Pfam" id="PF00005">
    <property type="entry name" value="ABC_tran"/>
    <property type="match status" value="1"/>
</dbReference>
<dbReference type="AlphaFoldDB" id="A0A106C102"/>
<dbReference type="GO" id="GO:0005524">
    <property type="term" value="F:ATP binding"/>
    <property type="evidence" value="ECO:0007669"/>
    <property type="project" value="UniProtKB-KW"/>
</dbReference>
<evidence type="ECO:0000256" key="1">
    <source>
        <dbReference type="ARBA" id="ARBA00022448"/>
    </source>
</evidence>
<dbReference type="EMBL" id="LRDC01000015">
    <property type="protein sequence ID" value="KVX02264.1"/>
    <property type="molecule type" value="Genomic_DNA"/>
</dbReference>
<organism evidence="9">
    <name type="scientific">Shewanella frigidimarina</name>
    <dbReference type="NCBI Taxonomy" id="56812"/>
    <lineage>
        <taxon>Bacteria</taxon>
        <taxon>Pseudomonadati</taxon>
        <taxon>Pseudomonadota</taxon>
        <taxon>Gammaproteobacteria</taxon>
        <taxon>Alteromonadales</taxon>
        <taxon>Shewanellaceae</taxon>
        <taxon>Shewanella</taxon>
    </lineage>
</organism>
<dbReference type="InterPro" id="IPR050093">
    <property type="entry name" value="ABC_SmlMolc_Importer"/>
</dbReference>
<dbReference type="SUPFAM" id="SSF52540">
    <property type="entry name" value="P-loop containing nucleoside triphosphate hydrolases"/>
    <property type="match status" value="1"/>
</dbReference>
<keyword evidence="1" id="KW-0813">Transport</keyword>
<dbReference type="Proteomes" id="UP000055702">
    <property type="component" value="Unassembled WGS sequence"/>
</dbReference>
<dbReference type="PROSITE" id="PS50893">
    <property type="entry name" value="ABC_TRANSPORTER_2"/>
    <property type="match status" value="1"/>
</dbReference>
<dbReference type="RefSeq" id="WP_059745479.1">
    <property type="nucleotide sequence ID" value="NZ_LRDC01000015.1"/>
</dbReference>
<protein>
    <submittedName>
        <fullName evidence="9">Phosphonate ABC transporter ATP-binding protein</fullName>
    </submittedName>
</protein>
<evidence type="ECO:0000256" key="3">
    <source>
        <dbReference type="ARBA" id="ARBA00022519"/>
    </source>
</evidence>
<evidence type="ECO:0000313" key="10">
    <source>
        <dbReference type="Proteomes" id="UP000055702"/>
    </source>
</evidence>
<gene>
    <name evidence="9" type="ORF">AWJ07_14895</name>
</gene>
<dbReference type="InterPro" id="IPR017871">
    <property type="entry name" value="ABC_transporter-like_CS"/>
</dbReference>
<reference evidence="9 10" key="1">
    <citation type="submission" date="2016-01" db="EMBL/GenBank/DDBJ databases">
        <title>Draft genome of the antarctic isolate Shewanella frigidimarina Ag06-30.</title>
        <authorList>
            <person name="Parmeciano Di Noto G."/>
            <person name="Vazquez S."/>
            <person name="Mac Cormack W."/>
            <person name="Iriarte A."/>
            <person name="Quiroga C."/>
        </authorList>
    </citation>
    <scope>NUCLEOTIDE SEQUENCE [LARGE SCALE GENOMIC DNA]</scope>
    <source>
        <strain evidence="9 10">Ag06-30</strain>
    </source>
</reference>
<dbReference type="GO" id="GO:0016887">
    <property type="term" value="F:ATP hydrolysis activity"/>
    <property type="evidence" value="ECO:0007669"/>
    <property type="project" value="InterPro"/>
</dbReference>
<dbReference type="PROSITE" id="PS00211">
    <property type="entry name" value="ABC_TRANSPORTER_1"/>
    <property type="match status" value="1"/>
</dbReference>
<keyword evidence="2" id="KW-1003">Cell membrane</keyword>
<comment type="caution">
    <text evidence="9">The sequence shown here is derived from an EMBL/GenBank/DDBJ whole genome shotgun (WGS) entry which is preliminary data.</text>
</comment>
<dbReference type="InterPro" id="IPR027417">
    <property type="entry name" value="P-loop_NTPase"/>
</dbReference>
<keyword evidence="3" id="KW-0997">Cell inner membrane</keyword>
<dbReference type="SMART" id="SM00382">
    <property type="entry name" value="AAA"/>
    <property type="match status" value="1"/>
</dbReference>
<dbReference type="InterPro" id="IPR003593">
    <property type="entry name" value="AAA+_ATPase"/>
</dbReference>
<evidence type="ECO:0000313" key="9">
    <source>
        <dbReference type="EMBL" id="KVX02264.1"/>
    </source>
</evidence>
<evidence type="ECO:0000256" key="2">
    <source>
        <dbReference type="ARBA" id="ARBA00022475"/>
    </source>
</evidence>
<sequence>MLSLVDVDLGYNQQIILPKVNLSFKANEHVAILGPSGVGKTTLLHHLYQQLAEQTCLCSQAQGLVDNLSIYHNVFIGGLARYSRWYNLANLLLPFNKPQQQIAAICQQLELTVPLQQKVSELSGGQRQRVALARALFQQQSVFMGDEPFSALDPLMGLRLLNLIKQTHESVICVLHDAELALANFDRIIVISDGKVVLDDKAGQLSLAHLSQHYALADSPKHAVA</sequence>
<dbReference type="PANTHER" id="PTHR42781:SF1">
    <property type="entry name" value="THIAMINE IMPORT ATP-BINDING PROTEIN THIQ"/>
    <property type="match status" value="1"/>
</dbReference>
<keyword evidence="4" id="KW-0547">Nucleotide-binding</keyword>
<dbReference type="Gene3D" id="3.40.50.300">
    <property type="entry name" value="P-loop containing nucleotide triphosphate hydrolases"/>
    <property type="match status" value="1"/>
</dbReference>
<dbReference type="PANTHER" id="PTHR42781">
    <property type="entry name" value="SPERMIDINE/PUTRESCINE IMPORT ATP-BINDING PROTEIN POTA"/>
    <property type="match status" value="1"/>
</dbReference>
<evidence type="ECO:0000256" key="7">
    <source>
        <dbReference type="ARBA" id="ARBA00023136"/>
    </source>
</evidence>
<evidence type="ECO:0000256" key="5">
    <source>
        <dbReference type="ARBA" id="ARBA00022840"/>
    </source>
</evidence>